<evidence type="ECO:0000256" key="10">
    <source>
        <dbReference type="ARBA" id="ARBA00023065"/>
    </source>
</evidence>
<sequence>MTSPAQTLSPADSGTHAKAGPGLMIAALGVVFGDIGTSPLYAFKETLNPEHGVAFSPDAVLGLLSLIFWGLMFVVTLKYVVFVLRADHDGEGGILALQALARNAVAGTQARPWIWKAISALGLVGAAMFYGDSLITPAISVLSAVEGLEVEAHALKSFVIPITLLILVGLFAVQRRGTGVVGKIFGPVMLLWFLVIGLMGFWQVLQQPQVLAALDPRRAAGFLLTHRVQSLGVMGAVFLAFTGGEALYADMGHFGARPIRLAWMFLALPGLVLNYFGQGALVLANPAAVDNPFFRLFPGWSLLPMVVLAAMATVIASQAVISGAFSLTAQAMRMGYLPRMRVVQTSGEAIGQIYVPAVNWLLMAGVLALVLGFRSSSALSAAYGIAVSVTMVSTTLLAGIVAFKLWHWNRVAVVLGVLAFAAVDLGFVVANSLKIHEGGWLTLVVAAFALLIFTTWAKGRRLGLEAAAAQRVPLDPFVESLALNMPHRVHGTAVFLNPDIDTVPHALMHNLKHNQVLHEQVILLRVEACDTPRVDARQRIEARLLGHGIWVVTARHGFMERADVPEFIRILAYQKALAIESMSSSYFVSRATLGDKPLPGMNPLRRALFAWMQRNAGRASDYFVIPGNSLVELGQRT</sequence>
<evidence type="ECO:0000259" key="14">
    <source>
        <dbReference type="Pfam" id="PF22776"/>
    </source>
</evidence>
<evidence type="ECO:0000256" key="3">
    <source>
        <dbReference type="ARBA" id="ARBA00022448"/>
    </source>
</evidence>
<evidence type="ECO:0000256" key="5">
    <source>
        <dbReference type="ARBA" id="ARBA00022538"/>
    </source>
</evidence>
<feature type="domain" description="K+ potassium transporter integral membrane" evidence="13">
    <location>
        <begin position="23"/>
        <end position="479"/>
    </location>
</feature>
<feature type="transmembrane region" description="Helical" evidence="12">
    <location>
        <begin position="231"/>
        <end position="249"/>
    </location>
</feature>
<dbReference type="HAMAP" id="MF_01522">
    <property type="entry name" value="Kup"/>
    <property type="match status" value="1"/>
</dbReference>
<comment type="catalytic activity">
    <reaction evidence="12">
        <text>K(+)(in) + H(+)(in) = K(+)(out) + H(+)(out)</text>
        <dbReference type="Rhea" id="RHEA:28490"/>
        <dbReference type="ChEBI" id="CHEBI:15378"/>
        <dbReference type="ChEBI" id="CHEBI:29103"/>
    </reaction>
</comment>
<keyword evidence="3 12" id="KW-0813">Transport</keyword>
<keyword evidence="11 12" id="KW-0472">Membrane</keyword>
<evidence type="ECO:0000256" key="2">
    <source>
        <dbReference type="ARBA" id="ARBA00007019"/>
    </source>
</evidence>
<evidence type="ECO:0000256" key="9">
    <source>
        <dbReference type="ARBA" id="ARBA00022989"/>
    </source>
</evidence>
<dbReference type="InterPro" id="IPR053951">
    <property type="entry name" value="K_trans_N"/>
</dbReference>
<gene>
    <name evidence="12" type="primary">kup</name>
    <name evidence="15" type="ORF">J2739_003451</name>
</gene>
<feature type="transmembrane region" description="Helical" evidence="12">
    <location>
        <begin position="154"/>
        <end position="173"/>
    </location>
</feature>
<dbReference type="EMBL" id="JAVDRF010000007">
    <property type="protein sequence ID" value="MDR6537670.1"/>
    <property type="molecule type" value="Genomic_DNA"/>
</dbReference>
<protein>
    <recommendedName>
        <fullName evidence="12">Probable potassium transport system protein Kup</fullName>
    </recommendedName>
</protein>
<feature type="transmembrane region" description="Helical" evidence="12">
    <location>
        <begin position="413"/>
        <end position="433"/>
    </location>
</feature>
<keyword evidence="16" id="KW-1185">Reference proteome</keyword>
<feature type="transmembrane region" description="Helical" evidence="12">
    <location>
        <begin position="302"/>
        <end position="328"/>
    </location>
</feature>
<feature type="transmembrane region" description="Helical" evidence="12">
    <location>
        <begin position="185"/>
        <end position="205"/>
    </location>
</feature>
<evidence type="ECO:0000256" key="8">
    <source>
        <dbReference type="ARBA" id="ARBA00022958"/>
    </source>
</evidence>
<organism evidence="15 16">
    <name type="scientific">Variovorax soli</name>
    <dbReference type="NCBI Taxonomy" id="376815"/>
    <lineage>
        <taxon>Bacteria</taxon>
        <taxon>Pseudomonadati</taxon>
        <taxon>Pseudomonadota</taxon>
        <taxon>Betaproteobacteria</taxon>
        <taxon>Burkholderiales</taxon>
        <taxon>Comamonadaceae</taxon>
        <taxon>Variovorax</taxon>
    </lineage>
</organism>
<dbReference type="InterPro" id="IPR003855">
    <property type="entry name" value="K+_transporter"/>
</dbReference>
<feature type="transmembrane region" description="Helical" evidence="12">
    <location>
        <begin position="120"/>
        <end position="142"/>
    </location>
</feature>
<keyword evidence="5 12" id="KW-0633">Potassium transport</keyword>
<proteinExistence type="inferred from homology"/>
<keyword evidence="7 12" id="KW-0769">Symport</keyword>
<evidence type="ECO:0000313" key="15">
    <source>
        <dbReference type="EMBL" id="MDR6537670.1"/>
    </source>
</evidence>
<reference evidence="15 16" key="1">
    <citation type="submission" date="2023-07" db="EMBL/GenBank/DDBJ databases">
        <title>Sorghum-associated microbial communities from plants grown in Nebraska, USA.</title>
        <authorList>
            <person name="Schachtman D."/>
        </authorList>
    </citation>
    <scope>NUCLEOTIDE SEQUENCE [LARGE SCALE GENOMIC DNA]</scope>
    <source>
        <strain evidence="15 16">DS1781</strain>
    </source>
</reference>
<comment type="function">
    <text evidence="12">Transport of potassium into the cell. Likely operates as a K(+):H(+) symporter.</text>
</comment>
<evidence type="ECO:0000256" key="6">
    <source>
        <dbReference type="ARBA" id="ARBA00022692"/>
    </source>
</evidence>
<feature type="transmembrane region" description="Helical" evidence="12">
    <location>
        <begin position="261"/>
        <end position="282"/>
    </location>
</feature>
<evidence type="ECO:0000313" key="16">
    <source>
        <dbReference type="Proteomes" id="UP001184230"/>
    </source>
</evidence>
<keyword evidence="4 12" id="KW-1003">Cell membrane</keyword>
<dbReference type="Pfam" id="PF22776">
    <property type="entry name" value="K_trans_C"/>
    <property type="match status" value="1"/>
</dbReference>
<feature type="transmembrane region" description="Helical" evidence="12">
    <location>
        <begin position="349"/>
        <end position="371"/>
    </location>
</feature>
<evidence type="ECO:0000256" key="12">
    <source>
        <dbReference type="HAMAP-Rule" id="MF_01522"/>
    </source>
</evidence>
<comment type="caution">
    <text evidence="15">The sequence shown here is derived from an EMBL/GenBank/DDBJ whole genome shotgun (WGS) entry which is preliminary data.</text>
</comment>
<evidence type="ECO:0000256" key="1">
    <source>
        <dbReference type="ARBA" id="ARBA00004141"/>
    </source>
</evidence>
<comment type="similarity">
    <text evidence="2 12">Belongs to the HAK/KUP transporter (TC 2.A.72) family.</text>
</comment>
<dbReference type="RefSeq" id="WP_405053902.1">
    <property type="nucleotide sequence ID" value="NZ_JAVDRF010000007.1"/>
</dbReference>
<feature type="transmembrane region" description="Helical" evidence="12">
    <location>
        <begin position="383"/>
        <end position="406"/>
    </location>
</feature>
<feature type="transmembrane region" description="Helical" evidence="12">
    <location>
        <begin position="21"/>
        <end position="43"/>
    </location>
</feature>
<keyword evidence="9 12" id="KW-1133">Transmembrane helix</keyword>
<dbReference type="InterPro" id="IPR053952">
    <property type="entry name" value="K_trans_C"/>
</dbReference>
<evidence type="ECO:0000259" key="13">
    <source>
        <dbReference type="Pfam" id="PF02705"/>
    </source>
</evidence>
<dbReference type="InterPro" id="IPR023051">
    <property type="entry name" value="Kup"/>
</dbReference>
<dbReference type="PANTHER" id="PTHR30540:SF79">
    <property type="entry name" value="LOW AFFINITY POTASSIUM TRANSPORT SYSTEM PROTEIN KUP"/>
    <property type="match status" value="1"/>
</dbReference>
<feature type="domain" description="K+ potassium transporter C-terminal" evidence="14">
    <location>
        <begin position="491"/>
        <end position="636"/>
    </location>
</feature>
<name>A0ABU1NGT3_9BURK</name>
<evidence type="ECO:0000256" key="11">
    <source>
        <dbReference type="ARBA" id="ARBA00023136"/>
    </source>
</evidence>
<dbReference type="Proteomes" id="UP001184230">
    <property type="component" value="Unassembled WGS sequence"/>
</dbReference>
<feature type="transmembrane region" description="Helical" evidence="12">
    <location>
        <begin position="439"/>
        <end position="457"/>
    </location>
</feature>
<keyword evidence="6 12" id="KW-0812">Transmembrane</keyword>
<evidence type="ECO:0000256" key="4">
    <source>
        <dbReference type="ARBA" id="ARBA00022475"/>
    </source>
</evidence>
<comment type="subcellular location">
    <subcellularLocation>
        <location evidence="12">Cell membrane</location>
        <topology evidence="12">Multi-pass membrane protein</topology>
    </subcellularLocation>
    <subcellularLocation>
        <location evidence="1">Membrane</location>
        <topology evidence="1">Multi-pass membrane protein</topology>
    </subcellularLocation>
</comment>
<dbReference type="Pfam" id="PF02705">
    <property type="entry name" value="K_trans"/>
    <property type="match status" value="1"/>
</dbReference>
<accession>A0ABU1NGT3</accession>
<feature type="transmembrane region" description="Helical" evidence="12">
    <location>
        <begin position="63"/>
        <end position="84"/>
    </location>
</feature>
<evidence type="ECO:0000256" key="7">
    <source>
        <dbReference type="ARBA" id="ARBA00022847"/>
    </source>
</evidence>
<dbReference type="PANTHER" id="PTHR30540">
    <property type="entry name" value="OSMOTIC STRESS POTASSIUM TRANSPORTER"/>
    <property type="match status" value="1"/>
</dbReference>
<keyword evidence="10 12" id="KW-0406">Ion transport</keyword>
<keyword evidence="8 12" id="KW-0630">Potassium</keyword>